<dbReference type="GO" id="GO:0042597">
    <property type="term" value="C:periplasmic space"/>
    <property type="evidence" value="ECO:0007669"/>
    <property type="project" value="UniProtKB-SubCell"/>
</dbReference>
<keyword evidence="6" id="KW-0282">Flagellum</keyword>
<dbReference type="NCBIfam" id="TIGR03170">
    <property type="entry name" value="flgA_cterm"/>
    <property type="match status" value="1"/>
</dbReference>
<accession>A0A2G9CBE6</accession>
<feature type="domain" description="SAF" evidence="5">
    <location>
        <begin position="144"/>
        <end position="206"/>
    </location>
</feature>
<dbReference type="InterPro" id="IPR039246">
    <property type="entry name" value="Flagellar_FlgA"/>
</dbReference>
<proteinExistence type="predicted"/>
<evidence type="ECO:0000313" key="6">
    <source>
        <dbReference type="EMBL" id="PIM53737.1"/>
    </source>
</evidence>
<dbReference type="SMART" id="SM00858">
    <property type="entry name" value="SAF"/>
    <property type="match status" value="1"/>
</dbReference>
<keyword evidence="4" id="KW-0812">Transmembrane</keyword>
<dbReference type="Gene3D" id="2.30.30.760">
    <property type="match status" value="1"/>
</dbReference>
<evidence type="ECO:0000256" key="4">
    <source>
        <dbReference type="SAM" id="Phobius"/>
    </source>
</evidence>
<name>A0A2G9CBE6_9BURK</name>
<sequence>MPHPCTSSHARHAQALPALLAGALMSVWLMFGLVDEADAQTATAQTAAVPLSEPSGLGALDATLEDRLQALAMAGARQVAPNQARVEVELGRLDPRLRLAPCAQIQPYLPPGTRMWGRTRLGLRCLAGATKWNVTLPLTIKVYGQAFVAASDLPAGTVLTQEHLRLAEVDIAGEAGAIYTQAEGWLGRPLSRPVAAGEALRSADLKLRQWVQPGDRVQVMATGNGYAVAGEGQAMGVGLEGQDVRVRFDNGRMVTARTIGERRVEVVL</sequence>
<keyword evidence="7" id="KW-1185">Reference proteome</keyword>
<dbReference type="CDD" id="cd11614">
    <property type="entry name" value="SAF_CpaB_FlgA_like"/>
    <property type="match status" value="1"/>
</dbReference>
<dbReference type="InterPro" id="IPR041231">
    <property type="entry name" value="FlgA_N"/>
</dbReference>
<keyword evidence="2" id="KW-0732">Signal</keyword>
<keyword evidence="6" id="KW-0966">Cell projection</keyword>
<reference evidence="6 7" key="1">
    <citation type="submission" date="2017-11" db="EMBL/GenBank/DDBJ databases">
        <title>Draft genome sequence of Mitsuaria sp. HWN-4.</title>
        <authorList>
            <person name="Gundlapally S.R."/>
        </authorList>
    </citation>
    <scope>NUCLEOTIDE SEQUENCE [LARGE SCALE GENOMIC DNA]</scope>
    <source>
        <strain evidence="6 7">HWN-4</strain>
    </source>
</reference>
<gene>
    <name evidence="6" type="primary">flgA</name>
    <name evidence="6" type="ORF">CS062_08245</name>
</gene>
<dbReference type="OrthoDB" id="8561436at2"/>
<dbReference type="GO" id="GO:0044780">
    <property type="term" value="P:bacterial-type flagellum assembly"/>
    <property type="evidence" value="ECO:0007669"/>
    <property type="project" value="InterPro"/>
</dbReference>
<dbReference type="InterPro" id="IPR017585">
    <property type="entry name" value="SAF_FlgA"/>
</dbReference>
<dbReference type="AlphaFoldDB" id="A0A2G9CBE6"/>
<protein>
    <submittedName>
        <fullName evidence="6">Flagella basal body P-ring formation protein FlgA</fullName>
    </submittedName>
</protein>
<dbReference type="Proteomes" id="UP000231501">
    <property type="component" value="Unassembled WGS sequence"/>
</dbReference>
<evidence type="ECO:0000256" key="2">
    <source>
        <dbReference type="ARBA" id="ARBA00022729"/>
    </source>
</evidence>
<comment type="subcellular location">
    <subcellularLocation>
        <location evidence="1">Periplasm</location>
    </subcellularLocation>
</comment>
<dbReference type="Pfam" id="PF17656">
    <property type="entry name" value="ChapFlgA_N"/>
    <property type="match status" value="1"/>
</dbReference>
<dbReference type="EMBL" id="PEOG01000017">
    <property type="protein sequence ID" value="PIM53737.1"/>
    <property type="molecule type" value="Genomic_DNA"/>
</dbReference>
<dbReference type="PANTHER" id="PTHR36307:SF1">
    <property type="entry name" value="FLAGELLA BASAL BODY P-RING FORMATION PROTEIN FLGA"/>
    <property type="match status" value="1"/>
</dbReference>
<dbReference type="PANTHER" id="PTHR36307">
    <property type="entry name" value="FLAGELLA BASAL BODY P-RING FORMATION PROTEIN FLGA"/>
    <property type="match status" value="1"/>
</dbReference>
<feature type="transmembrane region" description="Helical" evidence="4">
    <location>
        <begin position="12"/>
        <end position="31"/>
    </location>
</feature>
<evidence type="ECO:0000313" key="7">
    <source>
        <dbReference type="Proteomes" id="UP000231501"/>
    </source>
</evidence>
<dbReference type="Pfam" id="PF13144">
    <property type="entry name" value="ChapFlgA"/>
    <property type="match status" value="1"/>
</dbReference>
<keyword evidence="4" id="KW-0472">Membrane</keyword>
<evidence type="ECO:0000256" key="1">
    <source>
        <dbReference type="ARBA" id="ARBA00004418"/>
    </source>
</evidence>
<dbReference type="Gene3D" id="3.90.1210.10">
    <property type="entry name" value="Antifreeze-like/N-acetylneuraminic acid synthase C-terminal domain"/>
    <property type="match status" value="1"/>
</dbReference>
<dbReference type="InterPro" id="IPR013974">
    <property type="entry name" value="SAF"/>
</dbReference>
<keyword evidence="6" id="KW-0969">Cilium</keyword>
<evidence type="ECO:0000259" key="5">
    <source>
        <dbReference type="SMART" id="SM00858"/>
    </source>
</evidence>
<dbReference type="RefSeq" id="WP_099861110.1">
    <property type="nucleotide sequence ID" value="NZ_PEOG01000017.1"/>
</dbReference>
<comment type="caution">
    <text evidence="6">The sequence shown here is derived from an EMBL/GenBank/DDBJ whole genome shotgun (WGS) entry which is preliminary data.</text>
</comment>
<keyword evidence="3" id="KW-0574">Periplasm</keyword>
<evidence type="ECO:0000256" key="3">
    <source>
        <dbReference type="ARBA" id="ARBA00022764"/>
    </source>
</evidence>
<organism evidence="6 7">
    <name type="scientific">Roseateles chitinivorans</name>
    <dbReference type="NCBI Taxonomy" id="2917965"/>
    <lineage>
        <taxon>Bacteria</taxon>
        <taxon>Pseudomonadati</taxon>
        <taxon>Pseudomonadota</taxon>
        <taxon>Betaproteobacteria</taxon>
        <taxon>Burkholderiales</taxon>
        <taxon>Sphaerotilaceae</taxon>
        <taxon>Roseateles</taxon>
    </lineage>
</organism>
<keyword evidence="4" id="KW-1133">Transmembrane helix</keyword>